<dbReference type="SUPFAM" id="SSF63411">
    <property type="entry name" value="LuxS/MPP-like metallohydrolase"/>
    <property type="match status" value="3"/>
</dbReference>
<dbReference type="GO" id="GO:0046872">
    <property type="term" value="F:metal ion binding"/>
    <property type="evidence" value="ECO:0007669"/>
    <property type="project" value="InterPro"/>
</dbReference>
<dbReference type="GO" id="GO:0004222">
    <property type="term" value="F:metalloendopeptidase activity"/>
    <property type="evidence" value="ECO:0007669"/>
    <property type="project" value="InterPro"/>
</dbReference>
<evidence type="ECO:0000256" key="5">
    <source>
        <dbReference type="SAM" id="SignalP"/>
    </source>
</evidence>
<dbReference type="RefSeq" id="WP_183983105.1">
    <property type="nucleotide sequence ID" value="NZ_JACIEV010000003.1"/>
</dbReference>
<evidence type="ECO:0000313" key="9">
    <source>
        <dbReference type="Proteomes" id="UP000529795"/>
    </source>
</evidence>
<dbReference type="GO" id="GO:0006508">
    <property type="term" value="P:proteolysis"/>
    <property type="evidence" value="ECO:0007669"/>
    <property type="project" value="UniProtKB-KW"/>
</dbReference>
<proteinExistence type="inferred from homology"/>
<feature type="domain" description="Peptidase M16 C-terminal" evidence="7">
    <location>
        <begin position="717"/>
        <end position="894"/>
    </location>
</feature>
<comment type="caution">
    <text evidence="8">The sequence shown here is derived from an EMBL/GenBank/DDBJ whole genome shotgun (WGS) entry which is preliminary data.</text>
</comment>
<evidence type="ECO:0000259" key="7">
    <source>
        <dbReference type="Pfam" id="PF05193"/>
    </source>
</evidence>
<feature type="domain" description="Peptidase M16 N-terminal" evidence="6">
    <location>
        <begin position="90"/>
        <end position="226"/>
    </location>
</feature>
<dbReference type="InterPro" id="IPR001431">
    <property type="entry name" value="Pept_M16_Zn_BS"/>
</dbReference>
<sequence>MAFFSRALAPVFVLALATPLIGQSTAPRRATAAKPARPQVAASVQPGIKVDTTPWLYKGSDLPPDPAWSFGTLPNGLRYAVRRNGVPPGQVSIRVRIDSGSLVETDDQRGYAHFMEHLTFRSSEYVPDGQAKLVWQRLGATFGSDSNASTTPTQTLYKLDLPSATAGSVDESLKILSGMMAAPTTTDAAVAAERPIVLAERREQPGPQVRLSDELNKLFFAGQPLAERSPIGTLKSLEAATGASMTAFHDKWYRPSRAVVIISGDLDPATLSQLVVKNFAGWQGKGADPAEPDFGKPDPSKPSAATMVEPGLPPLVMLGVIRPWEYNDDTRAFNQKRMVDTLAGRIISRRLERRARAGGSFVSASVDIDDVSRSANMTRVTILPVGDQWEAALKDVRAVIQDAETTPPSQAEVDREYADYDAALRNSVDTARVEASAKQADDMAGALDIRETVTAPQNQYEILTDAKAKGMFTPATVLASTKKIFEGVATRAIVNTRTIEKNTAARLEAALKADVSGLAVKRTAQASVDISKLPAFGPAGKVVSRVTLPDLPVEIVTFANGVRLMLFVNPDDTGRVYVRARFGGGYNDLPANKASPAWAADLALMEGGIGDLSQDDIDQLTAGRQLKLDFGIDEDAFSIAALTGPKDYADQLRLTAAKMAFPRWDAAPVLRAKSAALTAIPGYEASADGVLSRDLEGLLHDGDPRWATPTAKTINQLTPKKFKDFWAPRLASGPIEVDVFGDVKADEAIAAVAATFGAMPPRDAASPTPPPVRFPAHDAKPVMRTHKGEVNQASAVIAWPTGAGLADIAEARRLDVLSQIFSDRLFEKMRQAAGASYSPGVSSSWPKGMPGGGRLMAISQVAPENVDLFFRMAREIAADLVAKPVSDDELARVKGPLAQMYQRASTSSLFWLRELSGGAFNPARLEATRRIGRDFGAVTPAVLQQTAAKYLVPGMDWTMAVVPAKAK</sequence>
<evidence type="ECO:0000256" key="3">
    <source>
        <dbReference type="ARBA" id="ARBA00023049"/>
    </source>
</evidence>
<feature type="chain" id="PRO_5032709589" evidence="5">
    <location>
        <begin position="23"/>
        <end position="967"/>
    </location>
</feature>
<evidence type="ECO:0000256" key="2">
    <source>
        <dbReference type="ARBA" id="ARBA00007261"/>
    </source>
</evidence>
<name>A0A840FJB8_9SPHN</name>
<dbReference type="InterPro" id="IPR011765">
    <property type="entry name" value="Pept_M16_N"/>
</dbReference>
<keyword evidence="9" id="KW-1185">Reference proteome</keyword>
<comment type="cofactor">
    <cofactor evidence="1">
        <name>Zn(2+)</name>
        <dbReference type="ChEBI" id="CHEBI:29105"/>
    </cofactor>
</comment>
<dbReference type="PROSITE" id="PS00143">
    <property type="entry name" value="INSULINASE"/>
    <property type="match status" value="1"/>
</dbReference>
<dbReference type="Gene3D" id="3.30.830.10">
    <property type="entry name" value="Metalloenzyme, LuxS/M16 peptidase-like"/>
    <property type="match status" value="3"/>
</dbReference>
<protein>
    <submittedName>
        <fullName evidence="8">Zinc protease</fullName>
        <ecNumber evidence="8">3.4.24.-</ecNumber>
    </submittedName>
</protein>
<evidence type="ECO:0000256" key="1">
    <source>
        <dbReference type="ARBA" id="ARBA00001947"/>
    </source>
</evidence>
<dbReference type="PANTHER" id="PTHR11851:SF49">
    <property type="entry name" value="MITOCHONDRIAL-PROCESSING PEPTIDASE SUBUNIT ALPHA"/>
    <property type="match status" value="1"/>
</dbReference>
<reference evidence="8 9" key="1">
    <citation type="submission" date="2020-08" db="EMBL/GenBank/DDBJ databases">
        <title>Genomic Encyclopedia of Type Strains, Phase IV (KMG-IV): sequencing the most valuable type-strain genomes for metagenomic binning, comparative biology and taxonomic classification.</title>
        <authorList>
            <person name="Goeker M."/>
        </authorList>
    </citation>
    <scope>NUCLEOTIDE SEQUENCE [LARGE SCALE GENOMIC DNA]</scope>
    <source>
        <strain evidence="8 9">YC6723</strain>
    </source>
</reference>
<dbReference type="PANTHER" id="PTHR11851">
    <property type="entry name" value="METALLOPROTEASE"/>
    <property type="match status" value="1"/>
</dbReference>
<keyword evidence="8" id="KW-0378">Hydrolase</keyword>
<dbReference type="Pfam" id="PF05193">
    <property type="entry name" value="Peptidase_M16_C"/>
    <property type="match status" value="2"/>
</dbReference>
<keyword evidence="8" id="KW-0645">Protease</keyword>
<dbReference type="InterPro" id="IPR050361">
    <property type="entry name" value="MPP/UQCRC_Complex"/>
</dbReference>
<organism evidence="8 9">
    <name type="scientific">Sphingomonas jinjuensis</name>
    <dbReference type="NCBI Taxonomy" id="535907"/>
    <lineage>
        <taxon>Bacteria</taxon>
        <taxon>Pseudomonadati</taxon>
        <taxon>Pseudomonadota</taxon>
        <taxon>Alphaproteobacteria</taxon>
        <taxon>Sphingomonadales</taxon>
        <taxon>Sphingomonadaceae</taxon>
        <taxon>Sphingomonas</taxon>
    </lineage>
</organism>
<keyword evidence="5" id="KW-0732">Signal</keyword>
<dbReference type="InterPro" id="IPR011249">
    <property type="entry name" value="Metalloenz_LuxS/M16"/>
</dbReference>
<evidence type="ECO:0000256" key="4">
    <source>
        <dbReference type="RuleBase" id="RU004447"/>
    </source>
</evidence>
<evidence type="ECO:0000259" key="6">
    <source>
        <dbReference type="Pfam" id="PF00675"/>
    </source>
</evidence>
<keyword evidence="3" id="KW-0482">Metalloprotease</keyword>
<gene>
    <name evidence="8" type="ORF">GGQ80_001327</name>
</gene>
<feature type="domain" description="Peptidase M16 C-terminal" evidence="7">
    <location>
        <begin position="241"/>
        <end position="415"/>
    </location>
</feature>
<dbReference type="EMBL" id="JACIEV010000003">
    <property type="protein sequence ID" value="MBB4153425.1"/>
    <property type="molecule type" value="Genomic_DNA"/>
</dbReference>
<dbReference type="Proteomes" id="UP000529795">
    <property type="component" value="Unassembled WGS sequence"/>
</dbReference>
<evidence type="ECO:0000313" key="8">
    <source>
        <dbReference type="EMBL" id="MBB4153425.1"/>
    </source>
</evidence>
<feature type="signal peptide" evidence="5">
    <location>
        <begin position="1"/>
        <end position="22"/>
    </location>
</feature>
<dbReference type="Pfam" id="PF00675">
    <property type="entry name" value="Peptidase_M16"/>
    <property type="match status" value="1"/>
</dbReference>
<accession>A0A840FJB8</accession>
<comment type="similarity">
    <text evidence="2 4">Belongs to the peptidase M16 family.</text>
</comment>
<dbReference type="EC" id="3.4.24.-" evidence="8"/>
<dbReference type="InterPro" id="IPR007863">
    <property type="entry name" value="Peptidase_M16_C"/>
</dbReference>
<dbReference type="AlphaFoldDB" id="A0A840FJB8"/>